<accession>A0A016TGS0</accession>
<comment type="caution">
    <text evidence="4">The sequence shown here is derived from an EMBL/GenBank/DDBJ whole genome shotgun (WGS) entry which is preliminary data.</text>
</comment>
<protein>
    <recommendedName>
        <fullName evidence="3">Protein kinase domain-containing protein</fullName>
    </recommendedName>
</protein>
<reference evidence="5" key="1">
    <citation type="journal article" date="2015" name="Nat. Genet.">
        <title>The genome and transcriptome of the zoonotic hookworm Ancylostoma ceylanicum identify infection-specific gene families.</title>
        <authorList>
            <person name="Schwarz E.M."/>
            <person name="Hu Y."/>
            <person name="Antoshechkin I."/>
            <person name="Miller M.M."/>
            <person name="Sternberg P.W."/>
            <person name="Aroian R.V."/>
        </authorList>
    </citation>
    <scope>NUCLEOTIDE SEQUENCE</scope>
    <source>
        <strain evidence="5">HY135</strain>
    </source>
</reference>
<dbReference type="PROSITE" id="PS50011">
    <property type="entry name" value="PROTEIN_KINASE_DOM"/>
    <property type="match status" value="1"/>
</dbReference>
<dbReference type="InterPro" id="IPR011009">
    <property type="entry name" value="Kinase-like_dom_sf"/>
</dbReference>
<dbReference type="AlphaFoldDB" id="A0A016TGS0"/>
<dbReference type="GO" id="GO:0004672">
    <property type="term" value="F:protein kinase activity"/>
    <property type="evidence" value="ECO:0007669"/>
    <property type="project" value="InterPro"/>
</dbReference>
<dbReference type="Gene3D" id="1.10.510.10">
    <property type="entry name" value="Transferase(Phosphotransferase) domain 1"/>
    <property type="match status" value="2"/>
</dbReference>
<keyword evidence="5" id="KW-1185">Reference proteome</keyword>
<organism evidence="4 5">
    <name type="scientific">Ancylostoma ceylanicum</name>
    <dbReference type="NCBI Taxonomy" id="53326"/>
    <lineage>
        <taxon>Eukaryota</taxon>
        <taxon>Metazoa</taxon>
        <taxon>Ecdysozoa</taxon>
        <taxon>Nematoda</taxon>
        <taxon>Chromadorea</taxon>
        <taxon>Rhabditida</taxon>
        <taxon>Rhabditina</taxon>
        <taxon>Rhabditomorpha</taxon>
        <taxon>Strongyloidea</taxon>
        <taxon>Ancylostomatidae</taxon>
        <taxon>Ancylostomatinae</taxon>
        <taxon>Ancylostoma</taxon>
    </lineage>
</organism>
<dbReference type="STRING" id="53326.A0A016TGS0"/>
<dbReference type="PROSITE" id="PS00107">
    <property type="entry name" value="PROTEIN_KINASE_ATP"/>
    <property type="match status" value="1"/>
</dbReference>
<dbReference type="InterPro" id="IPR000719">
    <property type="entry name" value="Prot_kinase_dom"/>
</dbReference>
<dbReference type="PANTHER" id="PTHR11909">
    <property type="entry name" value="CASEIN KINASE-RELATED"/>
    <property type="match status" value="1"/>
</dbReference>
<evidence type="ECO:0000313" key="4">
    <source>
        <dbReference type="EMBL" id="EYC01896.1"/>
    </source>
</evidence>
<evidence type="ECO:0000256" key="1">
    <source>
        <dbReference type="PROSITE-ProRule" id="PRU10141"/>
    </source>
</evidence>
<proteinExistence type="predicted"/>
<gene>
    <name evidence="4" type="primary">Acey_s0103.g3525</name>
    <name evidence="4" type="ORF">Y032_0103g3525</name>
</gene>
<evidence type="ECO:0000256" key="2">
    <source>
        <dbReference type="SAM" id="MobiDB-lite"/>
    </source>
</evidence>
<dbReference type="EMBL" id="JARK01001439">
    <property type="protein sequence ID" value="EYC01896.1"/>
    <property type="molecule type" value="Genomic_DNA"/>
</dbReference>
<sequence length="400" mass="45481">MSDDEEDDVGIKAGTVVDSSKANYVVMKLLGEGGFGAVYKVHDQKDPSKVYAMKVEKKLESRRHSKLKMEIAILKLVSAERKQSHFTTIIDRGKKETYFFLVMELVGKSLSDLKSKRPNKVFSVSTGMGAGIQCLEACEDLHKYGFIHRDLKPANYACGLGDKKRVIYILDFGIARKILNVKGELKTPRQSVRFKVGQFPLDATCVRLSEALIYLWEIFYGDRSTRHEILNEKNARPSRGRKRMRLSCDCDATGPYSSSYSRTRGTIRFASLSCHKNAEMGPKDDCESWYYLLLDIAVPKGIIWRSINDKNEVLKVKEQLRKEKRETALGAMKCKEELGKVLDYIDSLKYHDRVDYDFIYKMLTQAAKTEGGDINDPYDWEKSEKPAMTAPTCKSTANSH</sequence>
<dbReference type="Proteomes" id="UP000024635">
    <property type="component" value="Unassembled WGS sequence"/>
</dbReference>
<evidence type="ECO:0000259" key="3">
    <source>
        <dbReference type="PROSITE" id="PS50011"/>
    </source>
</evidence>
<keyword evidence="1" id="KW-0067">ATP-binding</keyword>
<keyword evidence="1" id="KW-0547">Nucleotide-binding</keyword>
<evidence type="ECO:0000313" key="5">
    <source>
        <dbReference type="Proteomes" id="UP000024635"/>
    </source>
</evidence>
<dbReference type="GO" id="GO:0005524">
    <property type="term" value="F:ATP binding"/>
    <property type="evidence" value="ECO:0007669"/>
    <property type="project" value="UniProtKB-UniRule"/>
</dbReference>
<dbReference type="SUPFAM" id="SSF56112">
    <property type="entry name" value="Protein kinase-like (PK-like)"/>
    <property type="match status" value="1"/>
</dbReference>
<feature type="domain" description="Protein kinase" evidence="3">
    <location>
        <begin position="24"/>
        <end position="363"/>
    </location>
</feature>
<dbReference type="OrthoDB" id="5872528at2759"/>
<feature type="region of interest" description="Disordered" evidence="2">
    <location>
        <begin position="374"/>
        <end position="400"/>
    </location>
</feature>
<dbReference type="InterPro" id="IPR050235">
    <property type="entry name" value="CK1_Ser-Thr_kinase"/>
</dbReference>
<dbReference type="InterPro" id="IPR017441">
    <property type="entry name" value="Protein_kinase_ATP_BS"/>
</dbReference>
<name>A0A016TGS0_9BILA</name>
<feature type="binding site" evidence="1">
    <location>
        <position position="54"/>
    </location>
    <ligand>
        <name>ATP</name>
        <dbReference type="ChEBI" id="CHEBI:30616"/>
    </ligand>
</feature>
<dbReference type="Pfam" id="PF00069">
    <property type="entry name" value="Pkinase"/>
    <property type="match status" value="1"/>
</dbReference>
<dbReference type="SMART" id="SM00220">
    <property type="entry name" value="S_TKc"/>
    <property type="match status" value="1"/>
</dbReference>